<evidence type="ECO:0008006" key="3">
    <source>
        <dbReference type="Google" id="ProtNLM"/>
    </source>
</evidence>
<dbReference type="GO" id="GO:0006313">
    <property type="term" value="P:DNA transposition"/>
    <property type="evidence" value="ECO:0007669"/>
    <property type="project" value="InterPro"/>
</dbReference>
<organism evidence="1 2">
    <name type="scientific">Methylococcus capsulatus</name>
    <dbReference type="NCBI Taxonomy" id="414"/>
    <lineage>
        <taxon>Bacteria</taxon>
        <taxon>Pseudomonadati</taxon>
        <taxon>Pseudomonadota</taxon>
        <taxon>Gammaproteobacteria</taxon>
        <taxon>Methylococcales</taxon>
        <taxon>Methylococcaceae</taxon>
        <taxon>Methylococcus</taxon>
    </lineage>
</organism>
<dbReference type="Proteomes" id="UP001158598">
    <property type="component" value="Chromosome"/>
</dbReference>
<accession>A0AA35UJC2</accession>
<dbReference type="InterPro" id="IPR002514">
    <property type="entry name" value="Transposase_8"/>
</dbReference>
<dbReference type="Pfam" id="PF01527">
    <property type="entry name" value="HTH_Tnp_1"/>
    <property type="match status" value="1"/>
</dbReference>
<dbReference type="GO" id="GO:0004803">
    <property type="term" value="F:transposase activity"/>
    <property type="evidence" value="ECO:0007669"/>
    <property type="project" value="InterPro"/>
</dbReference>
<name>A0AA35UJC2_METCP</name>
<sequence length="105" mass="11527">MRAGGLGVMLPRFSGRRDKSFTLRMEAMMTMSATRRTYGSALKSEAVELAARSGRPIAEVGRGLELSEGLLKQWVRKAKRDGEAAFPGHGRLKAKEWIPIPSIPS</sequence>
<proteinExistence type="predicted"/>
<gene>
    <name evidence="1" type="ORF">MCNOR_0863</name>
</gene>
<evidence type="ECO:0000313" key="1">
    <source>
        <dbReference type="EMBL" id="CAI8762508.1"/>
    </source>
</evidence>
<evidence type="ECO:0000313" key="2">
    <source>
        <dbReference type="Proteomes" id="UP001158598"/>
    </source>
</evidence>
<dbReference type="InterPro" id="IPR010921">
    <property type="entry name" value="Trp_repressor/repl_initiator"/>
</dbReference>
<dbReference type="AlphaFoldDB" id="A0AA35UJC2"/>
<reference evidence="1" key="1">
    <citation type="submission" date="2023-03" db="EMBL/GenBank/DDBJ databases">
        <authorList>
            <person name="Pearce D."/>
        </authorList>
    </citation>
    <scope>NUCLEOTIDE SEQUENCE</scope>
    <source>
        <strain evidence="1">Mc</strain>
    </source>
</reference>
<dbReference type="EMBL" id="OX458332">
    <property type="protein sequence ID" value="CAI8762508.1"/>
    <property type="molecule type" value="Genomic_DNA"/>
</dbReference>
<protein>
    <recommendedName>
        <fullName evidence="3">Transposase</fullName>
    </recommendedName>
</protein>
<dbReference type="GO" id="GO:0043565">
    <property type="term" value="F:sequence-specific DNA binding"/>
    <property type="evidence" value="ECO:0007669"/>
    <property type="project" value="InterPro"/>
</dbReference>
<dbReference type="SUPFAM" id="SSF48295">
    <property type="entry name" value="TrpR-like"/>
    <property type="match status" value="1"/>
</dbReference>